<protein>
    <submittedName>
        <fullName evidence="2">Uncharacterized protein</fullName>
    </submittedName>
</protein>
<comment type="caution">
    <text evidence="2">The sequence shown here is derived from an EMBL/GenBank/DDBJ whole genome shotgun (WGS) entry which is preliminary data.</text>
</comment>
<dbReference type="EMBL" id="CAMAPE010000054">
    <property type="protein sequence ID" value="CAH9111179.1"/>
    <property type="molecule type" value="Genomic_DNA"/>
</dbReference>
<dbReference type="Proteomes" id="UP001152484">
    <property type="component" value="Unassembled WGS sequence"/>
</dbReference>
<sequence length="126" mass="14571">MLSPSFISSYWVMLIHLALHSIQVGLPINFFNRFGRIHRIYVITLGPRGCFSRHFVVSSAKFIFTIIFDRAFICANKRFALISSSIENMIFICDDIVTNHPLLNHRCSKKLRSHGLVSFRWLAEAK</sequence>
<evidence type="ECO:0000256" key="1">
    <source>
        <dbReference type="SAM" id="Phobius"/>
    </source>
</evidence>
<proteinExistence type="predicted"/>
<organism evidence="2 3">
    <name type="scientific">Cuscuta europaea</name>
    <name type="common">European dodder</name>
    <dbReference type="NCBI Taxonomy" id="41803"/>
    <lineage>
        <taxon>Eukaryota</taxon>
        <taxon>Viridiplantae</taxon>
        <taxon>Streptophyta</taxon>
        <taxon>Embryophyta</taxon>
        <taxon>Tracheophyta</taxon>
        <taxon>Spermatophyta</taxon>
        <taxon>Magnoliopsida</taxon>
        <taxon>eudicotyledons</taxon>
        <taxon>Gunneridae</taxon>
        <taxon>Pentapetalae</taxon>
        <taxon>asterids</taxon>
        <taxon>lamiids</taxon>
        <taxon>Solanales</taxon>
        <taxon>Convolvulaceae</taxon>
        <taxon>Cuscuteae</taxon>
        <taxon>Cuscuta</taxon>
        <taxon>Cuscuta subgen. Cuscuta</taxon>
    </lineage>
</organism>
<reference evidence="2" key="1">
    <citation type="submission" date="2022-07" db="EMBL/GenBank/DDBJ databases">
        <authorList>
            <person name="Macas J."/>
            <person name="Novak P."/>
            <person name="Neumann P."/>
        </authorList>
    </citation>
    <scope>NUCLEOTIDE SEQUENCE</scope>
</reference>
<keyword evidence="1" id="KW-0812">Transmembrane</keyword>
<dbReference type="AlphaFoldDB" id="A0A9P1EK56"/>
<gene>
    <name evidence="2" type="ORF">CEURO_LOCUS19123</name>
</gene>
<feature type="transmembrane region" description="Helical" evidence="1">
    <location>
        <begin position="6"/>
        <end position="31"/>
    </location>
</feature>
<keyword evidence="1" id="KW-1133">Transmembrane helix</keyword>
<accession>A0A9P1EK56</accession>
<evidence type="ECO:0000313" key="2">
    <source>
        <dbReference type="EMBL" id="CAH9111179.1"/>
    </source>
</evidence>
<keyword evidence="3" id="KW-1185">Reference proteome</keyword>
<keyword evidence="1" id="KW-0472">Membrane</keyword>
<evidence type="ECO:0000313" key="3">
    <source>
        <dbReference type="Proteomes" id="UP001152484"/>
    </source>
</evidence>
<name>A0A9P1EK56_CUSEU</name>